<comment type="similarity">
    <text evidence="1 2">Belongs to the OprB family.</text>
</comment>
<dbReference type="RefSeq" id="WP_353334058.1">
    <property type="nucleotide sequence ID" value="NZ_AP028055.1"/>
</dbReference>
<dbReference type="Proteomes" id="UP001496674">
    <property type="component" value="Chromosome"/>
</dbReference>
<organism evidence="3 4">
    <name type="scientific">Bacteroides sedimenti</name>
    <dbReference type="NCBI Taxonomy" id="2136147"/>
    <lineage>
        <taxon>Bacteria</taxon>
        <taxon>Pseudomonadati</taxon>
        <taxon>Bacteroidota</taxon>
        <taxon>Bacteroidia</taxon>
        <taxon>Bacteroidales</taxon>
        <taxon>Bacteroidaceae</taxon>
        <taxon>Bacteroides</taxon>
    </lineage>
</organism>
<name>A0ABM8IG22_9BACE</name>
<keyword evidence="2" id="KW-0732">Signal</keyword>
<protein>
    <submittedName>
        <fullName evidence="3">Porin</fullName>
    </submittedName>
</protein>
<keyword evidence="4" id="KW-1185">Reference proteome</keyword>
<dbReference type="InterPro" id="IPR007049">
    <property type="entry name" value="Carb-sel_porin_OprB"/>
</dbReference>
<sequence>MKRKNPLLLLTLGIFSICNSSISAQNTAKEKDDAFSFEASYVGDLINNFSGGIKTGLSYLGMANLHVGFDTEKAGLWKGGELHLNAANTHGATPSADMLGDMQVISNIEAGDHTFLQELWYKQKLGKVELTLGLQDLNVEFANSEYGSLFLNSSFGILPVISTNFSAPIFPLTTLGVTAKWGLSDKFALLGAVYDGNPTDFEFNPYNIKWRLSSGDGVLAITELQYCTTVNSQPGIYKLGAYSHNHRLRNVGETDSPNYNLVGFYAYGDQKVWEKNHQSIGLFAQLGYSPSDVSINNTYVGLGANYTGLFTRKGDDALGLAFAHQHFTNELKSETTVELTYRCQLTEKIFIQPDIQYIINPAGTGVTLDNCFTGNVRFGLNF</sequence>
<proteinExistence type="inferred from homology"/>
<evidence type="ECO:0000256" key="1">
    <source>
        <dbReference type="ARBA" id="ARBA00008769"/>
    </source>
</evidence>
<dbReference type="InterPro" id="IPR052932">
    <property type="entry name" value="OprB_Porin"/>
</dbReference>
<evidence type="ECO:0000313" key="4">
    <source>
        <dbReference type="Proteomes" id="UP001496674"/>
    </source>
</evidence>
<gene>
    <name evidence="3" type="ORF">BSYN_11150</name>
</gene>
<feature type="chain" id="PRO_5044969942" evidence="2">
    <location>
        <begin position="25"/>
        <end position="382"/>
    </location>
</feature>
<evidence type="ECO:0000313" key="3">
    <source>
        <dbReference type="EMBL" id="BEG98850.1"/>
    </source>
</evidence>
<dbReference type="Gene3D" id="2.40.160.180">
    <property type="entry name" value="Carbohydrate-selective porin OprB"/>
    <property type="match status" value="1"/>
</dbReference>
<dbReference type="InterPro" id="IPR038673">
    <property type="entry name" value="OprB_sf"/>
</dbReference>
<dbReference type="PANTHER" id="PTHR37944:SF1">
    <property type="entry name" value="PORIN B"/>
    <property type="match status" value="1"/>
</dbReference>
<dbReference type="Pfam" id="PF04966">
    <property type="entry name" value="OprB"/>
    <property type="match status" value="1"/>
</dbReference>
<dbReference type="PANTHER" id="PTHR37944">
    <property type="entry name" value="PORIN B"/>
    <property type="match status" value="1"/>
</dbReference>
<reference evidence="3 4" key="1">
    <citation type="submission" date="2023-04" db="EMBL/GenBank/DDBJ databases">
        <title>Draft genome sequence of acteroides sedimenti strain YN3PY1.</title>
        <authorList>
            <person name="Yoshida N."/>
        </authorList>
    </citation>
    <scope>NUCLEOTIDE SEQUENCE [LARGE SCALE GENOMIC DNA]</scope>
    <source>
        <strain evidence="3 4">YN3PY1</strain>
    </source>
</reference>
<accession>A0ABM8IG22</accession>
<dbReference type="EMBL" id="AP028055">
    <property type="protein sequence ID" value="BEG98850.1"/>
    <property type="molecule type" value="Genomic_DNA"/>
</dbReference>
<feature type="signal peptide" evidence="2">
    <location>
        <begin position="1"/>
        <end position="24"/>
    </location>
</feature>
<evidence type="ECO:0000256" key="2">
    <source>
        <dbReference type="RuleBase" id="RU363072"/>
    </source>
</evidence>